<name>A0A0H2RRN6_9AGAM</name>
<reference evidence="2 3" key="1">
    <citation type="submission" date="2015-04" db="EMBL/GenBank/DDBJ databases">
        <title>Complete genome sequence of Schizopora paradoxa KUC8140, a cosmopolitan wood degrader in East Asia.</title>
        <authorList>
            <consortium name="DOE Joint Genome Institute"/>
            <person name="Min B."/>
            <person name="Park H."/>
            <person name="Jang Y."/>
            <person name="Kim J.-J."/>
            <person name="Kim K.H."/>
            <person name="Pangilinan J."/>
            <person name="Lipzen A."/>
            <person name="Riley R."/>
            <person name="Grigoriev I.V."/>
            <person name="Spatafora J.W."/>
            <person name="Choi I.-G."/>
        </authorList>
    </citation>
    <scope>NUCLEOTIDE SEQUENCE [LARGE SCALE GENOMIC DNA]</scope>
    <source>
        <strain evidence="2 3">KUC8140</strain>
    </source>
</reference>
<evidence type="ECO:0000313" key="3">
    <source>
        <dbReference type="Proteomes" id="UP000053477"/>
    </source>
</evidence>
<gene>
    <name evidence="2" type="ORF">SCHPADRAFT_647889</name>
</gene>
<dbReference type="InParanoid" id="A0A0H2RRN6"/>
<protein>
    <submittedName>
        <fullName evidence="2">Uncharacterized protein</fullName>
    </submittedName>
</protein>
<sequence length="306" mass="32778">MPSFDFPSTASSPADIFHITLPDNEDDFADDSDESSALNALKSRLALAGSLRVQEFFDAASLDLRRKLAAVPQNDKKTRDAYFNKFMEDMRGVAVMQADEVEARVEMEKRDRDGIKGLLATTAPAPITMSASSSSARPSGSSWGGDAIAGPSGSGSGAAGAHLSAGGSISATTSVSEALYLEQMRLWDEAQITKAMASTSHHDDVTRQDRPPLGSGAASGSNGRPADVGASSSARSLGLVFSRVRFLKIIKCYRSIRFLVSLCKPSISICFLLCHYFTSHSFGNYFPSVSSFRLFGISFFYDSFGL</sequence>
<organism evidence="2 3">
    <name type="scientific">Schizopora paradoxa</name>
    <dbReference type="NCBI Taxonomy" id="27342"/>
    <lineage>
        <taxon>Eukaryota</taxon>
        <taxon>Fungi</taxon>
        <taxon>Dikarya</taxon>
        <taxon>Basidiomycota</taxon>
        <taxon>Agaricomycotina</taxon>
        <taxon>Agaricomycetes</taxon>
        <taxon>Hymenochaetales</taxon>
        <taxon>Schizoporaceae</taxon>
        <taxon>Schizopora</taxon>
    </lineage>
</organism>
<evidence type="ECO:0000256" key="1">
    <source>
        <dbReference type="SAM" id="MobiDB-lite"/>
    </source>
</evidence>
<evidence type="ECO:0000313" key="2">
    <source>
        <dbReference type="EMBL" id="KLO07471.1"/>
    </source>
</evidence>
<feature type="region of interest" description="Disordered" evidence="1">
    <location>
        <begin position="126"/>
        <end position="163"/>
    </location>
</feature>
<dbReference type="Proteomes" id="UP000053477">
    <property type="component" value="Unassembled WGS sequence"/>
</dbReference>
<proteinExistence type="predicted"/>
<accession>A0A0H2RRN6</accession>
<dbReference type="EMBL" id="KQ086137">
    <property type="protein sequence ID" value="KLO07471.1"/>
    <property type="molecule type" value="Genomic_DNA"/>
</dbReference>
<dbReference type="AlphaFoldDB" id="A0A0H2RRN6"/>
<feature type="compositionally biased region" description="Low complexity" evidence="1">
    <location>
        <begin position="126"/>
        <end position="151"/>
    </location>
</feature>
<feature type="compositionally biased region" description="Basic and acidic residues" evidence="1">
    <location>
        <begin position="200"/>
        <end position="210"/>
    </location>
</feature>
<keyword evidence="3" id="KW-1185">Reference proteome</keyword>
<feature type="region of interest" description="Disordered" evidence="1">
    <location>
        <begin position="197"/>
        <end position="231"/>
    </location>
</feature>